<dbReference type="InterPro" id="IPR038770">
    <property type="entry name" value="Na+/solute_symporter_sf"/>
</dbReference>
<accession>A0A518HK37</accession>
<keyword evidence="3 5" id="KW-1133">Transmembrane helix</keyword>
<reference evidence="6 7" key="1">
    <citation type="submission" date="2019-03" db="EMBL/GenBank/DDBJ databases">
        <title>Deep-cultivation of Planctomycetes and their phenomic and genomic characterization uncovers novel biology.</title>
        <authorList>
            <person name="Wiegand S."/>
            <person name="Jogler M."/>
            <person name="Boedeker C."/>
            <person name="Pinto D."/>
            <person name="Vollmers J."/>
            <person name="Rivas-Marin E."/>
            <person name="Kohn T."/>
            <person name="Peeters S.H."/>
            <person name="Heuer A."/>
            <person name="Rast P."/>
            <person name="Oberbeckmann S."/>
            <person name="Bunk B."/>
            <person name="Jeske O."/>
            <person name="Meyerdierks A."/>
            <person name="Storesund J.E."/>
            <person name="Kallscheuer N."/>
            <person name="Luecker S."/>
            <person name="Lage O.M."/>
            <person name="Pohl T."/>
            <person name="Merkel B.J."/>
            <person name="Hornburger P."/>
            <person name="Mueller R.-W."/>
            <person name="Bruemmer F."/>
            <person name="Labrenz M."/>
            <person name="Spormann A.M."/>
            <person name="Op den Camp H."/>
            <person name="Overmann J."/>
            <person name="Amann R."/>
            <person name="Jetten M.S.M."/>
            <person name="Mascher T."/>
            <person name="Medema M.H."/>
            <person name="Devos D.P."/>
            <person name="Kaster A.-K."/>
            <person name="Ovreas L."/>
            <person name="Rohde M."/>
            <person name="Galperin M.Y."/>
            <person name="Jogler C."/>
        </authorList>
    </citation>
    <scope>NUCLEOTIDE SEQUENCE [LARGE SCALE GENOMIC DNA]</scope>
    <source>
        <strain evidence="6 7">Enr13</strain>
    </source>
</reference>
<dbReference type="PANTHER" id="PTHR10361:SF28">
    <property type="entry name" value="P3 PROTEIN-RELATED"/>
    <property type="match status" value="1"/>
</dbReference>
<feature type="transmembrane region" description="Helical" evidence="5">
    <location>
        <begin position="139"/>
        <end position="162"/>
    </location>
</feature>
<gene>
    <name evidence="6" type="ORF">Enr13x_09680</name>
</gene>
<feature type="transmembrane region" description="Helical" evidence="5">
    <location>
        <begin position="81"/>
        <end position="104"/>
    </location>
</feature>
<dbReference type="KEGG" id="snep:Enr13x_09680"/>
<evidence type="ECO:0000256" key="5">
    <source>
        <dbReference type="SAM" id="Phobius"/>
    </source>
</evidence>
<dbReference type="Gene3D" id="1.20.1530.20">
    <property type="match status" value="1"/>
</dbReference>
<evidence type="ECO:0000256" key="4">
    <source>
        <dbReference type="ARBA" id="ARBA00023136"/>
    </source>
</evidence>
<feature type="transmembrane region" description="Helical" evidence="5">
    <location>
        <begin position="233"/>
        <end position="257"/>
    </location>
</feature>
<dbReference type="GO" id="GO:0016020">
    <property type="term" value="C:membrane"/>
    <property type="evidence" value="ECO:0007669"/>
    <property type="project" value="UniProtKB-SubCell"/>
</dbReference>
<feature type="transmembrane region" description="Helical" evidence="5">
    <location>
        <begin position="110"/>
        <end position="132"/>
    </location>
</feature>
<feature type="transmembrane region" description="Helical" evidence="5">
    <location>
        <begin position="208"/>
        <end position="227"/>
    </location>
</feature>
<protein>
    <submittedName>
        <fullName evidence="6">Sodium Bile acid symporter family protein</fullName>
    </submittedName>
</protein>
<sequence length="337" mass="35541">MAEDGGSSAFATVQAGLRKAAFTVCVLACVLIAFCYPPVFIRWGNFELKTLIVPLIQLIMFGMGATLTLSDFTRILKMPRAVLIGIVLQFSIMPLLGFSLAMAFGFEPAVAAGVILIGSCPGGVASNVMTYLSKGNVALSVTMTACSTLLAPVLTPLLMYLLAGTLVEIVFLDWVINITKIIIVPIAFGLIANSILRALNRRGRWIDRVLSLIAMAGICFIVGIIIAGSRDKLLTIGLALVAASVLHNAAGYVLGFYGARLAKLDESSCRTVAIEVGLQNGGMATALAINTLKDPLAALAPAIFGPWMNISGSMLASWWGARPAAKEAELKPGKKSH</sequence>
<keyword evidence="2 5" id="KW-0812">Transmembrane</keyword>
<evidence type="ECO:0000256" key="1">
    <source>
        <dbReference type="ARBA" id="ARBA00004141"/>
    </source>
</evidence>
<name>A0A518HK37_9BACT</name>
<organism evidence="6 7">
    <name type="scientific">Stieleria neptunia</name>
    <dbReference type="NCBI Taxonomy" id="2527979"/>
    <lineage>
        <taxon>Bacteria</taxon>
        <taxon>Pseudomonadati</taxon>
        <taxon>Planctomycetota</taxon>
        <taxon>Planctomycetia</taxon>
        <taxon>Pirellulales</taxon>
        <taxon>Pirellulaceae</taxon>
        <taxon>Stieleria</taxon>
    </lineage>
</organism>
<dbReference type="InterPro" id="IPR002657">
    <property type="entry name" value="BilAc:Na_symport/Acr3"/>
</dbReference>
<dbReference type="RefSeq" id="WP_145384912.1">
    <property type="nucleotide sequence ID" value="NZ_CP037423.1"/>
</dbReference>
<evidence type="ECO:0000313" key="6">
    <source>
        <dbReference type="EMBL" id="QDV41130.1"/>
    </source>
</evidence>
<keyword evidence="7" id="KW-1185">Reference proteome</keyword>
<dbReference type="AlphaFoldDB" id="A0A518HK37"/>
<dbReference type="EMBL" id="CP037423">
    <property type="protein sequence ID" value="QDV41130.1"/>
    <property type="molecule type" value="Genomic_DNA"/>
</dbReference>
<dbReference type="PANTHER" id="PTHR10361">
    <property type="entry name" value="SODIUM-BILE ACID COTRANSPORTER"/>
    <property type="match status" value="1"/>
</dbReference>
<feature type="transmembrane region" description="Helical" evidence="5">
    <location>
        <begin position="20"/>
        <end position="39"/>
    </location>
</feature>
<dbReference type="InterPro" id="IPR004710">
    <property type="entry name" value="Bilac:Na_transpt"/>
</dbReference>
<dbReference type="Pfam" id="PF01758">
    <property type="entry name" value="SBF"/>
    <property type="match status" value="1"/>
</dbReference>
<evidence type="ECO:0000313" key="7">
    <source>
        <dbReference type="Proteomes" id="UP000319004"/>
    </source>
</evidence>
<proteinExistence type="predicted"/>
<comment type="subcellular location">
    <subcellularLocation>
        <location evidence="1">Membrane</location>
        <topology evidence="1">Multi-pass membrane protein</topology>
    </subcellularLocation>
</comment>
<feature type="transmembrane region" description="Helical" evidence="5">
    <location>
        <begin position="51"/>
        <end position="69"/>
    </location>
</feature>
<keyword evidence="4 5" id="KW-0472">Membrane</keyword>
<evidence type="ECO:0000256" key="3">
    <source>
        <dbReference type="ARBA" id="ARBA00022989"/>
    </source>
</evidence>
<dbReference type="Proteomes" id="UP000319004">
    <property type="component" value="Chromosome"/>
</dbReference>
<dbReference type="OrthoDB" id="9806785at2"/>
<feature type="transmembrane region" description="Helical" evidence="5">
    <location>
        <begin position="174"/>
        <end position="196"/>
    </location>
</feature>
<evidence type="ECO:0000256" key="2">
    <source>
        <dbReference type="ARBA" id="ARBA00022692"/>
    </source>
</evidence>